<accession>A0A4U6X2N0</accession>
<protein>
    <submittedName>
        <fullName evidence="2">Uncharacterized protein</fullName>
    </submittedName>
</protein>
<evidence type="ECO:0000313" key="2">
    <source>
        <dbReference type="EMBL" id="TKW49610.1"/>
    </source>
</evidence>
<keyword evidence="1" id="KW-0472">Membrane</keyword>
<reference evidence="2 3" key="1">
    <citation type="journal article" date="2019" name="PLoS ONE">
        <title>Comparative genome analysis indicates high evolutionary potential of pathogenicity genes in Colletotrichum tanaceti.</title>
        <authorList>
            <person name="Lelwala R.V."/>
            <person name="Korhonen P.K."/>
            <person name="Young N.D."/>
            <person name="Scott J.B."/>
            <person name="Ades P.A."/>
            <person name="Gasser R.B."/>
            <person name="Taylor P.W.J."/>
        </authorList>
    </citation>
    <scope>NUCLEOTIDE SEQUENCE [LARGE SCALE GENOMIC DNA]</scope>
    <source>
        <strain evidence="2">BRIP57314</strain>
    </source>
</reference>
<dbReference type="Proteomes" id="UP000310108">
    <property type="component" value="Unassembled WGS sequence"/>
</dbReference>
<feature type="transmembrane region" description="Helical" evidence="1">
    <location>
        <begin position="55"/>
        <end position="81"/>
    </location>
</feature>
<keyword evidence="3" id="KW-1185">Reference proteome</keyword>
<evidence type="ECO:0000256" key="1">
    <source>
        <dbReference type="SAM" id="Phobius"/>
    </source>
</evidence>
<sequence length="131" mass="14529">MASCTTRIKMPTEAYPYSSSDAHRHQPVTVNSRSSDIVAKDAGTTRARVAVSNTVLVGISAVIGFVTVAGSDVALLLLLYLDRPIPISHLLAWELMFMGTWILATWIIYRLLVFVKFAPFRGAKHNERHQC</sequence>
<evidence type="ECO:0000313" key="3">
    <source>
        <dbReference type="Proteomes" id="UP000310108"/>
    </source>
</evidence>
<name>A0A4U6X2N0_9PEZI</name>
<comment type="caution">
    <text evidence="2">The sequence shown here is derived from an EMBL/GenBank/DDBJ whole genome shotgun (WGS) entry which is preliminary data.</text>
</comment>
<feature type="transmembrane region" description="Helical" evidence="1">
    <location>
        <begin position="93"/>
        <end position="115"/>
    </location>
</feature>
<dbReference type="EMBL" id="PJEX01000508">
    <property type="protein sequence ID" value="TKW49610.1"/>
    <property type="molecule type" value="Genomic_DNA"/>
</dbReference>
<dbReference type="AlphaFoldDB" id="A0A4U6X2N0"/>
<keyword evidence="1" id="KW-1133">Transmembrane helix</keyword>
<gene>
    <name evidence="2" type="ORF">CTA1_579</name>
</gene>
<keyword evidence="1" id="KW-0812">Transmembrane</keyword>
<proteinExistence type="predicted"/>
<organism evidence="2 3">
    <name type="scientific">Colletotrichum tanaceti</name>
    <dbReference type="NCBI Taxonomy" id="1306861"/>
    <lineage>
        <taxon>Eukaryota</taxon>
        <taxon>Fungi</taxon>
        <taxon>Dikarya</taxon>
        <taxon>Ascomycota</taxon>
        <taxon>Pezizomycotina</taxon>
        <taxon>Sordariomycetes</taxon>
        <taxon>Hypocreomycetidae</taxon>
        <taxon>Glomerellales</taxon>
        <taxon>Glomerellaceae</taxon>
        <taxon>Colletotrichum</taxon>
        <taxon>Colletotrichum destructivum species complex</taxon>
    </lineage>
</organism>
<dbReference type="OrthoDB" id="4811104at2759"/>